<dbReference type="RefSeq" id="WP_283444425.1">
    <property type="nucleotide sequence ID" value="NZ_FXUL01000020.1"/>
</dbReference>
<dbReference type="Proteomes" id="UP001158049">
    <property type="component" value="Unassembled WGS sequence"/>
</dbReference>
<protein>
    <recommendedName>
        <fullName evidence="4">ABC transporter permease</fullName>
    </recommendedName>
</protein>
<sequence>MKLLHPLSESRTEPPGMERRVLRALPAMLALGTLLPALYVFGLYLLALGGADELMRKVEMARYVATGAILLNLMVVLQAALLAGIVVLMKGHAYVADAYLLPDSARPVA</sequence>
<feature type="transmembrane region" description="Helical" evidence="1">
    <location>
        <begin position="67"/>
        <end position="89"/>
    </location>
</feature>
<name>A0ABY1QLE7_9BURK</name>
<evidence type="ECO:0000313" key="2">
    <source>
        <dbReference type="EMBL" id="SMP74368.1"/>
    </source>
</evidence>
<gene>
    <name evidence="2" type="ORF">SAMN06295970_120116</name>
</gene>
<evidence type="ECO:0000256" key="1">
    <source>
        <dbReference type="SAM" id="Phobius"/>
    </source>
</evidence>
<keyword evidence="3" id="KW-1185">Reference proteome</keyword>
<proteinExistence type="predicted"/>
<keyword evidence="1" id="KW-1133">Transmembrane helix</keyword>
<keyword evidence="1" id="KW-0472">Membrane</keyword>
<evidence type="ECO:0000313" key="3">
    <source>
        <dbReference type="Proteomes" id="UP001158049"/>
    </source>
</evidence>
<reference evidence="2 3" key="1">
    <citation type="submission" date="2017-05" db="EMBL/GenBank/DDBJ databases">
        <authorList>
            <person name="Varghese N."/>
            <person name="Submissions S."/>
        </authorList>
    </citation>
    <scope>NUCLEOTIDE SEQUENCE [LARGE SCALE GENOMIC DNA]</scope>
    <source>
        <strain evidence="2 3">DSM 26001</strain>
    </source>
</reference>
<comment type="caution">
    <text evidence="2">The sequence shown here is derived from an EMBL/GenBank/DDBJ whole genome shotgun (WGS) entry which is preliminary data.</text>
</comment>
<organism evidence="2 3">
    <name type="scientific">Noviherbaspirillum suwonense</name>
    <dbReference type="NCBI Taxonomy" id="1224511"/>
    <lineage>
        <taxon>Bacteria</taxon>
        <taxon>Pseudomonadati</taxon>
        <taxon>Pseudomonadota</taxon>
        <taxon>Betaproteobacteria</taxon>
        <taxon>Burkholderiales</taxon>
        <taxon>Oxalobacteraceae</taxon>
        <taxon>Noviherbaspirillum</taxon>
    </lineage>
</organism>
<feature type="transmembrane region" description="Helical" evidence="1">
    <location>
        <begin position="21"/>
        <end position="47"/>
    </location>
</feature>
<dbReference type="EMBL" id="FXUL01000020">
    <property type="protein sequence ID" value="SMP74368.1"/>
    <property type="molecule type" value="Genomic_DNA"/>
</dbReference>
<keyword evidence="1" id="KW-0812">Transmembrane</keyword>
<accession>A0ABY1QLE7</accession>
<evidence type="ECO:0008006" key="4">
    <source>
        <dbReference type="Google" id="ProtNLM"/>
    </source>
</evidence>